<dbReference type="OrthoDB" id="5419802at2759"/>
<dbReference type="Gene3D" id="3.30.460.40">
    <property type="match status" value="1"/>
</dbReference>
<proteinExistence type="predicted"/>
<name>A0A9W4IL88_9EURO</name>
<gene>
    <name evidence="1" type="ORF">PSALAMII_LOCUS2502</name>
</gene>
<dbReference type="InterPro" id="IPR043519">
    <property type="entry name" value="NT_sf"/>
</dbReference>
<evidence type="ECO:0000313" key="1">
    <source>
        <dbReference type="EMBL" id="CAG8327149.1"/>
    </source>
</evidence>
<dbReference type="SUPFAM" id="SSF81301">
    <property type="entry name" value="Nucleotidyltransferase"/>
    <property type="match status" value="1"/>
</dbReference>
<organism evidence="1 2">
    <name type="scientific">Penicillium salamii</name>
    <dbReference type="NCBI Taxonomy" id="1612424"/>
    <lineage>
        <taxon>Eukaryota</taxon>
        <taxon>Fungi</taxon>
        <taxon>Dikarya</taxon>
        <taxon>Ascomycota</taxon>
        <taxon>Pezizomycotina</taxon>
        <taxon>Eurotiomycetes</taxon>
        <taxon>Eurotiomycetidae</taxon>
        <taxon>Eurotiales</taxon>
        <taxon>Aspergillaceae</taxon>
        <taxon>Penicillium</taxon>
    </lineage>
</organism>
<sequence length="219" mass="24373">MYPLSEEEMRTVVSALAQKLDSLNIDYAVMGGAASYLLSPAANRTTNDIDLVIHVDQRMITADSLTTVLLESYPAEFEGASQFGHTIPAYKLAQPTGGVRLVELEVFDHRSWPQRPQYNIPAATRTRMNINGQVVKLFSAGWILREKILSQYQRQGTRKEGADIGDLIRMIPLAQKGIPELDFNGNAEMQTALANLLQKRPELAQPLKAKIKCDTAFQN</sequence>
<accession>A0A9W4IL88</accession>
<evidence type="ECO:0000313" key="2">
    <source>
        <dbReference type="Proteomes" id="UP001152649"/>
    </source>
</evidence>
<comment type="caution">
    <text evidence="1">The sequence shown here is derived from an EMBL/GenBank/DDBJ whole genome shotgun (WGS) entry which is preliminary data.</text>
</comment>
<dbReference type="Proteomes" id="UP001152649">
    <property type="component" value="Unassembled WGS sequence"/>
</dbReference>
<protein>
    <submittedName>
        <fullName evidence="1">Uncharacterized protein</fullName>
    </submittedName>
</protein>
<dbReference type="AlphaFoldDB" id="A0A9W4IL88"/>
<dbReference type="EMBL" id="CAJVPG010000099">
    <property type="protein sequence ID" value="CAG8327149.1"/>
    <property type="molecule type" value="Genomic_DNA"/>
</dbReference>
<reference evidence="1" key="1">
    <citation type="submission" date="2021-07" db="EMBL/GenBank/DDBJ databases">
        <authorList>
            <person name="Branca A.L. A."/>
        </authorList>
    </citation>
    <scope>NUCLEOTIDE SEQUENCE</scope>
</reference>
<keyword evidence="2" id="KW-1185">Reference proteome</keyword>